<keyword evidence="6" id="KW-0067">ATP-binding</keyword>
<dbReference type="InterPro" id="IPR059027">
    <property type="entry name" value="DD_DDX21-DDX50"/>
</dbReference>
<evidence type="ECO:0000256" key="8">
    <source>
        <dbReference type="SAM" id="MobiDB-lite"/>
    </source>
</evidence>
<dbReference type="InterPro" id="IPR014001">
    <property type="entry name" value="Helicase_ATP-bd"/>
</dbReference>
<feature type="domain" description="Helicase C-terminal" evidence="10">
    <location>
        <begin position="343"/>
        <end position="494"/>
    </location>
</feature>
<dbReference type="GO" id="GO:0016787">
    <property type="term" value="F:hydrolase activity"/>
    <property type="evidence" value="ECO:0007669"/>
    <property type="project" value="UniProtKB-KW"/>
</dbReference>
<feature type="region of interest" description="Disordered" evidence="8">
    <location>
        <begin position="647"/>
        <end position="785"/>
    </location>
</feature>
<feature type="domain" description="Helicase ATP-binding" evidence="9">
    <location>
        <begin position="134"/>
        <end position="310"/>
    </location>
</feature>
<dbReference type="SUPFAM" id="SSF52540">
    <property type="entry name" value="P-loop containing nucleoside triphosphate hydrolases"/>
    <property type="match status" value="1"/>
</dbReference>
<keyword evidence="12" id="KW-1185">Reference proteome</keyword>
<dbReference type="EMBL" id="BEGY01000038">
    <property type="protein sequence ID" value="GAX78994.1"/>
    <property type="molecule type" value="Genomic_DNA"/>
</dbReference>
<dbReference type="CDD" id="cd18787">
    <property type="entry name" value="SF2_C_DEAD"/>
    <property type="match status" value="1"/>
</dbReference>
<dbReference type="InterPro" id="IPR001650">
    <property type="entry name" value="Helicase_C-like"/>
</dbReference>
<evidence type="ECO:0000313" key="11">
    <source>
        <dbReference type="EMBL" id="GAX78994.1"/>
    </source>
</evidence>
<comment type="similarity">
    <text evidence="1">Belongs to the DEAD box helicase family. DDX21/DDX50 subfamily.</text>
</comment>
<dbReference type="PANTHER" id="PTHR47959:SF1">
    <property type="entry name" value="ATP-DEPENDENT RNA HELICASE DBPA"/>
    <property type="match status" value="1"/>
</dbReference>
<dbReference type="Pfam" id="PF00270">
    <property type="entry name" value="DEAD"/>
    <property type="match status" value="1"/>
</dbReference>
<evidence type="ECO:0000259" key="10">
    <source>
        <dbReference type="PROSITE" id="PS51194"/>
    </source>
</evidence>
<protein>
    <recommendedName>
        <fullName evidence="2">RNA helicase</fullName>
        <ecNumber evidence="2">3.6.4.13</ecNumber>
    </recommendedName>
</protein>
<dbReference type="Pfam" id="PF26142">
    <property type="entry name" value="DD_DDX21-DDX50"/>
    <property type="match status" value="1"/>
</dbReference>
<organism evidence="11 12">
    <name type="scientific">Chlamydomonas eustigma</name>
    <dbReference type="NCBI Taxonomy" id="1157962"/>
    <lineage>
        <taxon>Eukaryota</taxon>
        <taxon>Viridiplantae</taxon>
        <taxon>Chlorophyta</taxon>
        <taxon>core chlorophytes</taxon>
        <taxon>Chlorophyceae</taxon>
        <taxon>CS clade</taxon>
        <taxon>Chlamydomonadales</taxon>
        <taxon>Chlamydomonadaceae</taxon>
        <taxon>Chlamydomonas</taxon>
    </lineage>
</organism>
<dbReference type="Pfam" id="PF08152">
    <property type="entry name" value="GUCT"/>
    <property type="match status" value="1"/>
</dbReference>
<dbReference type="AlphaFoldDB" id="A0A250X7D3"/>
<dbReference type="Proteomes" id="UP000232323">
    <property type="component" value="Unassembled WGS sequence"/>
</dbReference>
<dbReference type="CDD" id="cd00268">
    <property type="entry name" value="DEADc"/>
    <property type="match status" value="1"/>
</dbReference>
<evidence type="ECO:0000256" key="3">
    <source>
        <dbReference type="ARBA" id="ARBA00022741"/>
    </source>
</evidence>
<evidence type="ECO:0000256" key="5">
    <source>
        <dbReference type="ARBA" id="ARBA00022806"/>
    </source>
</evidence>
<proteinExistence type="inferred from homology"/>
<evidence type="ECO:0000313" key="12">
    <source>
        <dbReference type="Proteomes" id="UP000232323"/>
    </source>
</evidence>
<reference evidence="11 12" key="1">
    <citation type="submission" date="2017-08" db="EMBL/GenBank/DDBJ databases">
        <title>Acidophilic green algal genome provides insights into adaptation to an acidic environment.</title>
        <authorList>
            <person name="Hirooka S."/>
            <person name="Hirose Y."/>
            <person name="Kanesaki Y."/>
            <person name="Higuchi S."/>
            <person name="Fujiwara T."/>
            <person name="Onuma R."/>
            <person name="Era A."/>
            <person name="Ohbayashi R."/>
            <person name="Uzuka A."/>
            <person name="Nozaki H."/>
            <person name="Yoshikawa H."/>
            <person name="Miyagishima S.Y."/>
        </authorList>
    </citation>
    <scope>NUCLEOTIDE SEQUENCE [LARGE SCALE GENOMIC DNA]</scope>
    <source>
        <strain evidence="11 12">NIES-2499</strain>
    </source>
</reference>
<keyword evidence="4" id="KW-0378">Hydrolase</keyword>
<dbReference type="InterPro" id="IPR044742">
    <property type="entry name" value="DEAD/DEAH_RhlB"/>
</dbReference>
<dbReference type="GO" id="GO:0003723">
    <property type="term" value="F:RNA binding"/>
    <property type="evidence" value="ECO:0007669"/>
    <property type="project" value="UniProtKB-KW"/>
</dbReference>
<keyword evidence="3" id="KW-0547">Nucleotide-binding</keyword>
<keyword evidence="7" id="KW-0694">RNA-binding</keyword>
<evidence type="ECO:0000256" key="6">
    <source>
        <dbReference type="ARBA" id="ARBA00022840"/>
    </source>
</evidence>
<dbReference type="Gene3D" id="3.40.50.300">
    <property type="entry name" value="P-loop containing nucleotide triphosphate hydrolases"/>
    <property type="match status" value="2"/>
</dbReference>
<evidence type="ECO:0000256" key="2">
    <source>
        <dbReference type="ARBA" id="ARBA00012552"/>
    </source>
</evidence>
<evidence type="ECO:0000256" key="1">
    <source>
        <dbReference type="ARBA" id="ARBA00006517"/>
    </source>
</evidence>
<evidence type="ECO:0000259" key="9">
    <source>
        <dbReference type="PROSITE" id="PS51192"/>
    </source>
</evidence>
<accession>A0A250X7D3</accession>
<dbReference type="PROSITE" id="PS51194">
    <property type="entry name" value="HELICASE_CTER"/>
    <property type="match status" value="1"/>
</dbReference>
<dbReference type="SMART" id="SM00487">
    <property type="entry name" value="DEXDc"/>
    <property type="match status" value="1"/>
</dbReference>
<dbReference type="SMART" id="SM00490">
    <property type="entry name" value="HELICc"/>
    <property type="match status" value="1"/>
</dbReference>
<evidence type="ECO:0000256" key="4">
    <source>
        <dbReference type="ARBA" id="ARBA00022801"/>
    </source>
</evidence>
<dbReference type="EC" id="3.6.4.13" evidence="2"/>
<dbReference type="InterPro" id="IPR050079">
    <property type="entry name" value="DEAD_box_RNA_helicase"/>
</dbReference>
<dbReference type="Pfam" id="PF00271">
    <property type="entry name" value="Helicase_C"/>
    <property type="match status" value="1"/>
</dbReference>
<dbReference type="GO" id="GO:0005829">
    <property type="term" value="C:cytosol"/>
    <property type="evidence" value="ECO:0007669"/>
    <property type="project" value="TreeGrafter"/>
</dbReference>
<dbReference type="InterPro" id="IPR027417">
    <property type="entry name" value="P-loop_NTPase"/>
</dbReference>
<dbReference type="InterPro" id="IPR012562">
    <property type="entry name" value="GUCT"/>
</dbReference>
<dbReference type="InterPro" id="IPR011545">
    <property type="entry name" value="DEAD/DEAH_box_helicase_dom"/>
</dbReference>
<comment type="caution">
    <text evidence="11">The sequence shown here is derived from an EMBL/GenBank/DDBJ whole genome shotgun (WGS) entry which is preliminary data.</text>
</comment>
<dbReference type="PROSITE" id="PS51192">
    <property type="entry name" value="HELICASE_ATP_BIND_1"/>
    <property type="match status" value="1"/>
</dbReference>
<gene>
    <name evidence="11" type="ORF">CEUSTIGMA_g6434.t1</name>
</gene>
<dbReference type="OrthoDB" id="4255at2759"/>
<keyword evidence="5" id="KW-0347">Helicase</keyword>
<evidence type="ECO:0000256" key="7">
    <source>
        <dbReference type="ARBA" id="ARBA00022884"/>
    </source>
</evidence>
<dbReference type="GO" id="GO:0003724">
    <property type="term" value="F:RNA helicase activity"/>
    <property type="evidence" value="ECO:0007669"/>
    <property type="project" value="UniProtKB-EC"/>
</dbReference>
<name>A0A250X7D3_9CHLO</name>
<dbReference type="STRING" id="1157962.A0A250X7D3"/>
<dbReference type="GO" id="GO:0005524">
    <property type="term" value="F:ATP binding"/>
    <property type="evidence" value="ECO:0007669"/>
    <property type="project" value="UniProtKB-KW"/>
</dbReference>
<sequence>MSGRLSAFNRQAVGQSTVSCNSLLHVAIRHESCVMPLPKKRETCGQRLLFPKTSHVTRAAMLEAAPEASFASLMDDEDEEASEYDEDQEVIRVDANLEVDESLKVVNLGLSSETVRALERRGITSLFAIQKAVFQPAQEGRDLIGRARTGSGKTLAFALPVVESLIAEDRLKKQSRGRTPRCIVLAPTRELANQVAKEFYSVCPSLKVASFYGGTSIMTQIRDLAAGVDVVVGTPGRVIDLINRGKLVLDQVRFAILDEADQMLDMGFEEDMETILGQIPKERQTMLFSATLPAWVNKIARRYQNNPMVVDLVGAKDTGRLAESITLRLMLVEGAQKMSAMIDVINLYSVGGKSIVFVNTKMMCDQVAERVNETMPCVVLHGDISQAQRDRGLQQFRDGKYQVLVATDVAARGLDIPSVELVVHYDVPQDAEAFLHRSGRTGRANKTGNAVILFKESESRAAGQILQQTKVTKAQFIGSPAPADVMNTASRNVLSQLDKVDNEVIDFFVPAAERLMASENPSKVLAAALASMSGFRKPPRPRSLLTYDEGIVTLRLLEKSSGGSGGPVDGRISLAKLLKAVCKKAKISMDVEPLIGKVKLLEDQDGLNGAAFDLPLHEAQALLKASETVTSMGYSIEQATSITVDVSEMLVGGRRGPPRSDRGSRGWGRGGSSSSPSYGGKEERRGYGGNSGSSPSYGKGYGSDRGSGSRNAGSAPLRSDAYGSGSGKRDNWSKPSSGSMASRGDRADDYFEPASSPARRMSGSSGKIAPSGASKKSMVDDWGRW</sequence>
<dbReference type="PANTHER" id="PTHR47959">
    <property type="entry name" value="ATP-DEPENDENT RNA HELICASE RHLE-RELATED"/>
    <property type="match status" value="1"/>
</dbReference>